<dbReference type="Proteomes" id="UP000826195">
    <property type="component" value="Unassembled WGS sequence"/>
</dbReference>
<reference evidence="1 2" key="1">
    <citation type="journal article" date="2021" name="J. Hered.">
        <title>A chromosome-level genome assembly of the parasitoid wasp, Cotesia glomerata (Hymenoptera: Braconidae).</title>
        <authorList>
            <person name="Pinto B.J."/>
            <person name="Weis J.J."/>
            <person name="Gamble T."/>
            <person name="Ode P.J."/>
            <person name="Paul R."/>
            <person name="Zaspel J.M."/>
        </authorList>
    </citation>
    <scope>NUCLEOTIDE SEQUENCE [LARGE SCALE GENOMIC DNA]</scope>
    <source>
        <strain evidence="1">CgM1</strain>
    </source>
</reference>
<proteinExistence type="predicted"/>
<sequence>MCTVDGKPAPGLASASAISALGFITNQYFSSRHRHHPNTLWLCLFAESRVVREAGYIIDDVQGSRLDSQQDRILLLGKHYQLELAHWKRVSYDAEALSDVGLLSKPGTTLTSYLWHRIHTYICTTLNISVFEAARTRRGRNSLIHSYTAFRLTHIVSYISYV</sequence>
<evidence type="ECO:0000313" key="2">
    <source>
        <dbReference type="Proteomes" id="UP000826195"/>
    </source>
</evidence>
<organism evidence="1 2">
    <name type="scientific">Cotesia glomerata</name>
    <name type="common">Lepidopteran parasitic wasp</name>
    <name type="synonym">Apanteles glomeratus</name>
    <dbReference type="NCBI Taxonomy" id="32391"/>
    <lineage>
        <taxon>Eukaryota</taxon>
        <taxon>Metazoa</taxon>
        <taxon>Ecdysozoa</taxon>
        <taxon>Arthropoda</taxon>
        <taxon>Hexapoda</taxon>
        <taxon>Insecta</taxon>
        <taxon>Pterygota</taxon>
        <taxon>Neoptera</taxon>
        <taxon>Endopterygota</taxon>
        <taxon>Hymenoptera</taxon>
        <taxon>Apocrita</taxon>
        <taxon>Ichneumonoidea</taxon>
        <taxon>Braconidae</taxon>
        <taxon>Microgastrinae</taxon>
        <taxon>Cotesia</taxon>
    </lineage>
</organism>
<protein>
    <submittedName>
        <fullName evidence="1">Uncharacterized protein</fullName>
    </submittedName>
</protein>
<keyword evidence="2" id="KW-1185">Reference proteome</keyword>
<dbReference type="AlphaFoldDB" id="A0AAV7HHN4"/>
<accession>A0AAV7HHN4</accession>
<comment type="caution">
    <text evidence="1">The sequence shown here is derived from an EMBL/GenBank/DDBJ whole genome shotgun (WGS) entry which is preliminary data.</text>
</comment>
<evidence type="ECO:0000313" key="1">
    <source>
        <dbReference type="EMBL" id="KAH0539400.1"/>
    </source>
</evidence>
<gene>
    <name evidence="1" type="ORF">KQX54_004546</name>
</gene>
<dbReference type="EMBL" id="JAHXZJ010002609">
    <property type="protein sequence ID" value="KAH0539400.1"/>
    <property type="molecule type" value="Genomic_DNA"/>
</dbReference>
<name>A0AAV7HHN4_COTGL</name>